<proteinExistence type="predicted"/>
<gene>
    <name evidence="4" type="ORF">MEUPH1_LOCUS11801</name>
</gene>
<dbReference type="GO" id="GO:0046872">
    <property type="term" value="F:metal ion binding"/>
    <property type="evidence" value="ECO:0007669"/>
    <property type="project" value="UniProtKB-KW"/>
</dbReference>
<dbReference type="InterPro" id="IPR027806">
    <property type="entry name" value="HARBI1_dom"/>
</dbReference>
<dbReference type="Pfam" id="PF13359">
    <property type="entry name" value="DDE_Tnp_4"/>
    <property type="match status" value="1"/>
</dbReference>
<protein>
    <recommendedName>
        <fullName evidence="3">DDE Tnp4 domain-containing protein</fullName>
    </recommendedName>
</protein>
<accession>A0AAV0WJN8</accession>
<evidence type="ECO:0000256" key="2">
    <source>
        <dbReference type="ARBA" id="ARBA00022723"/>
    </source>
</evidence>
<comment type="cofactor">
    <cofactor evidence="1">
        <name>a divalent metal cation</name>
        <dbReference type="ChEBI" id="CHEBI:60240"/>
    </cofactor>
</comment>
<organism evidence="4 5">
    <name type="scientific">Macrosiphum euphorbiae</name>
    <name type="common">potato aphid</name>
    <dbReference type="NCBI Taxonomy" id="13131"/>
    <lineage>
        <taxon>Eukaryota</taxon>
        <taxon>Metazoa</taxon>
        <taxon>Ecdysozoa</taxon>
        <taxon>Arthropoda</taxon>
        <taxon>Hexapoda</taxon>
        <taxon>Insecta</taxon>
        <taxon>Pterygota</taxon>
        <taxon>Neoptera</taxon>
        <taxon>Paraneoptera</taxon>
        <taxon>Hemiptera</taxon>
        <taxon>Sternorrhyncha</taxon>
        <taxon>Aphidomorpha</taxon>
        <taxon>Aphidoidea</taxon>
        <taxon>Aphididae</taxon>
        <taxon>Macrosiphini</taxon>
        <taxon>Macrosiphum</taxon>
    </lineage>
</organism>
<keyword evidence="5" id="KW-1185">Reference proteome</keyword>
<evidence type="ECO:0000313" key="4">
    <source>
        <dbReference type="EMBL" id="CAI6356017.1"/>
    </source>
</evidence>
<reference evidence="4 5" key="1">
    <citation type="submission" date="2023-01" db="EMBL/GenBank/DDBJ databases">
        <authorList>
            <person name="Whitehead M."/>
        </authorList>
    </citation>
    <scope>NUCLEOTIDE SEQUENCE [LARGE SCALE GENOMIC DNA]</scope>
</reference>
<feature type="domain" description="DDE Tnp4" evidence="3">
    <location>
        <begin position="9"/>
        <end position="65"/>
    </location>
</feature>
<evidence type="ECO:0000256" key="1">
    <source>
        <dbReference type="ARBA" id="ARBA00001968"/>
    </source>
</evidence>
<sequence>MTDLPTANPTTKAERLYCESRIRTRNMVERTFGVWKRRFHVFIFGLRLKMETSMAVIQSCAILHNNARLANDPQPPDEVENITQLLTNELVDIEDAIQPEHNNYGLRNALLAEHFGPM</sequence>
<evidence type="ECO:0000259" key="3">
    <source>
        <dbReference type="Pfam" id="PF13359"/>
    </source>
</evidence>
<keyword evidence="2" id="KW-0479">Metal-binding</keyword>
<evidence type="ECO:0000313" key="5">
    <source>
        <dbReference type="Proteomes" id="UP001160148"/>
    </source>
</evidence>
<dbReference type="Proteomes" id="UP001160148">
    <property type="component" value="Unassembled WGS sequence"/>
</dbReference>
<comment type="caution">
    <text evidence="4">The sequence shown here is derived from an EMBL/GenBank/DDBJ whole genome shotgun (WGS) entry which is preliminary data.</text>
</comment>
<name>A0AAV0WJN8_9HEMI</name>
<dbReference type="AlphaFoldDB" id="A0AAV0WJN8"/>
<dbReference type="EMBL" id="CARXXK010000002">
    <property type="protein sequence ID" value="CAI6356017.1"/>
    <property type="molecule type" value="Genomic_DNA"/>
</dbReference>